<dbReference type="InterPro" id="IPR012336">
    <property type="entry name" value="Thioredoxin-like_fold"/>
</dbReference>
<dbReference type="EMBL" id="FNAC01000027">
    <property type="protein sequence ID" value="SDD38030.1"/>
    <property type="molecule type" value="Genomic_DNA"/>
</dbReference>
<evidence type="ECO:0000313" key="3">
    <source>
        <dbReference type="EMBL" id="SDD38030.1"/>
    </source>
</evidence>
<evidence type="ECO:0000313" key="4">
    <source>
        <dbReference type="Proteomes" id="UP000199060"/>
    </source>
</evidence>
<accession>A0A1G6U9G8</accession>
<evidence type="ECO:0000256" key="1">
    <source>
        <dbReference type="SAM" id="MobiDB-lite"/>
    </source>
</evidence>
<feature type="domain" description="Thioredoxin" evidence="2">
    <location>
        <begin position="385"/>
        <end position="529"/>
    </location>
</feature>
<dbReference type="Pfam" id="PF13905">
    <property type="entry name" value="Thioredoxin_8"/>
    <property type="match status" value="1"/>
</dbReference>
<dbReference type="InterPro" id="IPR036249">
    <property type="entry name" value="Thioredoxin-like_sf"/>
</dbReference>
<dbReference type="RefSeq" id="WP_169712764.1">
    <property type="nucleotide sequence ID" value="NZ_FNAC01000027.1"/>
</dbReference>
<name>A0A1G6U9G8_9BACT</name>
<gene>
    <name evidence="3" type="ORF">SAMN04488104_102721</name>
</gene>
<reference evidence="4" key="1">
    <citation type="submission" date="2016-10" db="EMBL/GenBank/DDBJ databases">
        <authorList>
            <person name="Varghese N."/>
            <person name="Submissions S."/>
        </authorList>
    </citation>
    <scope>NUCLEOTIDE SEQUENCE [LARGE SCALE GENOMIC DNA]</scope>
    <source>
        <strain evidence="4">DSM 23095</strain>
    </source>
</reference>
<feature type="compositionally biased region" description="Basic and acidic residues" evidence="1">
    <location>
        <begin position="14"/>
        <end position="26"/>
    </location>
</feature>
<dbReference type="InterPro" id="IPR013766">
    <property type="entry name" value="Thioredoxin_domain"/>
</dbReference>
<keyword evidence="4" id="KW-1185">Reference proteome</keyword>
<dbReference type="STRING" id="686796.SAMN04488104_102721"/>
<dbReference type="Gene3D" id="3.40.30.10">
    <property type="entry name" value="Glutaredoxin"/>
    <property type="match status" value="1"/>
</dbReference>
<feature type="compositionally biased region" description="Polar residues" evidence="1">
    <location>
        <begin position="1"/>
        <end position="12"/>
    </location>
</feature>
<dbReference type="PROSITE" id="PS51352">
    <property type="entry name" value="THIOREDOXIN_2"/>
    <property type="match status" value="1"/>
</dbReference>
<sequence length="545" mass="61951">MSQVAGSPTGNRSFDADSHHPGREEYSTPAQKGEENTTLIYGEIINPDSLSPLSLTLSPYYFSKKSRFMNKTFNSPLSEGTFFDGVIDSRVRKFEFTLDQFQDPAYFSLELEDRMLIKNMLIRPGDSLKIKIDLSATILLFGGPDAAFYEAQWLLDRSRNQESFDSPRTLVISSANNLLSDPKNDSLFQAANDQFGARLEFQTFGKKGLNKALEGLGNAESELYSQLQILKSFEPKLDPESYDLLLLETYASYYKPFVSTIYRFYFNELDRIAEGEELNQIRNKIESQLLGIRDGGFLLKSKLISAPYLDLQLDKMTLLSLLNEEDFGSVVSANFSGALKDRILTGFLSANLKRYENPTQTLESLGSKVESSPWKERIQSLANSVSTDKAMPSLNWTDREGRRSSSDQLDDSPTLYYFYFSTCPHSARYFKNYLFPFYREKGKDLGLRLIAVSVDEDPDLWVENIPHFSAEEIPNYRLEPDSKEKLVSHYEVSGYPFTLLTDSRGKVISFKLSAQDYPDFSRKMTAILNSSGENEKEKNPKSKQP</sequence>
<dbReference type="Proteomes" id="UP000199060">
    <property type="component" value="Unassembled WGS sequence"/>
</dbReference>
<feature type="region of interest" description="Disordered" evidence="1">
    <location>
        <begin position="1"/>
        <end position="33"/>
    </location>
</feature>
<protein>
    <submittedName>
        <fullName evidence="3">Thioredoxin-like</fullName>
    </submittedName>
</protein>
<dbReference type="AlphaFoldDB" id="A0A1G6U9G8"/>
<proteinExistence type="predicted"/>
<dbReference type="SUPFAM" id="SSF52833">
    <property type="entry name" value="Thioredoxin-like"/>
    <property type="match status" value="1"/>
</dbReference>
<evidence type="ECO:0000259" key="2">
    <source>
        <dbReference type="PROSITE" id="PS51352"/>
    </source>
</evidence>
<organism evidence="3 4">
    <name type="scientific">Algoriphagus faecimaris</name>
    <dbReference type="NCBI Taxonomy" id="686796"/>
    <lineage>
        <taxon>Bacteria</taxon>
        <taxon>Pseudomonadati</taxon>
        <taxon>Bacteroidota</taxon>
        <taxon>Cytophagia</taxon>
        <taxon>Cytophagales</taxon>
        <taxon>Cyclobacteriaceae</taxon>
        <taxon>Algoriphagus</taxon>
    </lineage>
</organism>